<evidence type="ECO:0008006" key="3">
    <source>
        <dbReference type="Google" id="ProtNLM"/>
    </source>
</evidence>
<dbReference type="AlphaFoldDB" id="A0A0F9NBQ4"/>
<name>A0A0F9NBQ4_9ZZZZ</name>
<comment type="caution">
    <text evidence="2">The sequence shown here is derived from an EMBL/GenBank/DDBJ whole genome shotgun (WGS) entry which is preliminary data.</text>
</comment>
<dbReference type="EMBL" id="LAZR01050991">
    <property type="protein sequence ID" value="KKK86130.1"/>
    <property type="molecule type" value="Genomic_DNA"/>
</dbReference>
<organism evidence="2">
    <name type="scientific">marine sediment metagenome</name>
    <dbReference type="NCBI Taxonomy" id="412755"/>
    <lineage>
        <taxon>unclassified sequences</taxon>
        <taxon>metagenomes</taxon>
        <taxon>ecological metagenomes</taxon>
    </lineage>
</organism>
<dbReference type="EMBL" id="LAZR01008434">
    <property type="protein sequence ID" value="KKM78787.1"/>
    <property type="molecule type" value="Genomic_DNA"/>
</dbReference>
<evidence type="ECO:0000313" key="2">
    <source>
        <dbReference type="EMBL" id="KKM78787.1"/>
    </source>
</evidence>
<accession>A0A0F9NBQ4</accession>
<reference evidence="2" key="1">
    <citation type="journal article" date="2015" name="Nature">
        <title>Complex archaea that bridge the gap between prokaryotes and eukaryotes.</title>
        <authorList>
            <person name="Spang A."/>
            <person name="Saw J.H."/>
            <person name="Jorgensen S.L."/>
            <person name="Zaremba-Niedzwiedzka K."/>
            <person name="Martijn J."/>
            <person name="Lind A.E."/>
            <person name="van Eijk R."/>
            <person name="Schleper C."/>
            <person name="Guy L."/>
            <person name="Ettema T.J."/>
        </authorList>
    </citation>
    <scope>NUCLEOTIDE SEQUENCE</scope>
</reference>
<gene>
    <name evidence="2" type="ORF">LCGC14_1356430</name>
    <name evidence="1" type="ORF">LCGC14_2766320</name>
</gene>
<proteinExistence type="predicted"/>
<protein>
    <recommendedName>
        <fullName evidence="3">DUF3987 domain-containing protein</fullName>
    </recommendedName>
</protein>
<evidence type="ECO:0000313" key="1">
    <source>
        <dbReference type="EMBL" id="KKK86130.1"/>
    </source>
</evidence>
<sequence length="395" mass="45056">MTKVKYERKCKNWLLSFRDWTLPRCEAKETFIFWTGLFILSSALRRKVYVPKTVLGSWEVAPYLYIFFVAPAGKARKTTTLSYVDDLLLDEIGIKKASAAMTQQVLMKRIADSPDASISIKVGEFGTFFNPSKDVMIDFLTALFDGAKRHDSDTLARDIEYAERPCINLLAATTPKWIAENLSESAIGGGFASRVIFIFEDTVRRRKLLYHIGPDKVDFIKLDKIYKNLFTDLLHISQNIEGEFTMTKEAEIFIDDWYHKSADNPTVPDPRLTGYHERKPAYVFKVAMLCHLAYSDELIIQKGDFDQAIAILGQVEGKMLQTFQAIGRNPYTLDIDAIREFVEAQGKIDPADLRKHFQHVASPKMLDELITFLIVTGDLVEMNRNGVITIEAKKR</sequence>